<dbReference type="AlphaFoldDB" id="A0A9P7JAW8"/>
<proteinExistence type="predicted"/>
<feature type="region of interest" description="Disordered" evidence="1">
    <location>
        <begin position="124"/>
        <end position="149"/>
    </location>
</feature>
<evidence type="ECO:0000313" key="3">
    <source>
        <dbReference type="Proteomes" id="UP000807769"/>
    </source>
</evidence>
<organism evidence="2 3">
    <name type="scientific">Suillus subaureus</name>
    <dbReference type="NCBI Taxonomy" id="48587"/>
    <lineage>
        <taxon>Eukaryota</taxon>
        <taxon>Fungi</taxon>
        <taxon>Dikarya</taxon>
        <taxon>Basidiomycota</taxon>
        <taxon>Agaricomycotina</taxon>
        <taxon>Agaricomycetes</taxon>
        <taxon>Agaricomycetidae</taxon>
        <taxon>Boletales</taxon>
        <taxon>Suillineae</taxon>
        <taxon>Suillaceae</taxon>
        <taxon>Suillus</taxon>
    </lineage>
</organism>
<protein>
    <submittedName>
        <fullName evidence="2">Uncharacterized protein</fullName>
    </submittedName>
</protein>
<accession>A0A9P7JAW8</accession>
<evidence type="ECO:0000256" key="1">
    <source>
        <dbReference type="SAM" id="MobiDB-lite"/>
    </source>
</evidence>
<evidence type="ECO:0000313" key="2">
    <source>
        <dbReference type="EMBL" id="KAG1811520.1"/>
    </source>
</evidence>
<gene>
    <name evidence="2" type="ORF">BJ212DRAFT_1483770</name>
</gene>
<dbReference type="Pfam" id="PF18759">
    <property type="entry name" value="Plavaka"/>
    <property type="match status" value="1"/>
</dbReference>
<dbReference type="InterPro" id="IPR041078">
    <property type="entry name" value="Plavaka"/>
</dbReference>
<feature type="compositionally biased region" description="Polar residues" evidence="1">
    <location>
        <begin position="124"/>
        <end position="143"/>
    </location>
</feature>
<feature type="region of interest" description="Disordered" evidence="1">
    <location>
        <begin position="1"/>
        <end position="82"/>
    </location>
</feature>
<name>A0A9P7JAW8_9AGAM</name>
<keyword evidence="3" id="KW-1185">Reference proteome</keyword>
<feature type="compositionally biased region" description="Polar residues" evidence="1">
    <location>
        <begin position="1"/>
        <end position="29"/>
    </location>
</feature>
<dbReference type="OrthoDB" id="3208495at2759"/>
<dbReference type="Proteomes" id="UP000807769">
    <property type="component" value="Unassembled WGS sequence"/>
</dbReference>
<dbReference type="GeneID" id="64634684"/>
<sequence length="389" mass="43902">MTTPPSSSYTIASCDTTPQHYPLSPQLSTEPRLPSIPQEVQSEPPILTPTPEGTCPTRTHQLPARFRDEPPEPPPPVQPPPPPAIRRVILHVFDSLQTSINLFGIGREYHHRLTHNPDAFVSADQLSNFHPDSNPEPSNTRVVSSPKPPPWPCNQLSEAKVTQLVKEVLSVEDFSVQDLNGFNAHTEMGHFDLSEASLDDNDIFQRDSWKETAAEILVLTRERNPSGNGQPFTVPGFQYCPLTAMIRAAFSEAASKWFHFTPFKRFWMSPVTGQEQHLYDELYTSDAWIKAHDDLQKEKRSDSCTLERVIAGLMFWLDSTHLAQFGNASAWPVYLFFRNQSKYMRTCPTSGACHPVAFIPTLPEVINQFIAQITLVKRKSYEDVLAHCK</sequence>
<feature type="compositionally biased region" description="Pro residues" evidence="1">
    <location>
        <begin position="72"/>
        <end position="82"/>
    </location>
</feature>
<dbReference type="EMBL" id="JABBWG010000029">
    <property type="protein sequence ID" value="KAG1811520.1"/>
    <property type="molecule type" value="Genomic_DNA"/>
</dbReference>
<dbReference type="RefSeq" id="XP_041190119.1">
    <property type="nucleotide sequence ID" value="XM_041340668.1"/>
</dbReference>
<comment type="caution">
    <text evidence="2">The sequence shown here is derived from an EMBL/GenBank/DDBJ whole genome shotgun (WGS) entry which is preliminary data.</text>
</comment>
<reference evidence="2" key="1">
    <citation type="journal article" date="2020" name="New Phytol.">
        <title>Comparative genomics reveals dynamic genome evolution in host specialist ectomycorrhizal fungi.</title>
        <authorList>
            <person name="Lofgren L.A."/>
            <person name="Nguyen N.H."/>
            <person name="Vilgalys R."/>
            <person name="Ruytinx J."/>
            <person name="Liao H.L."/>
            <person name="Branco S."/>
            <person name="Kuo A."/>
            <person name="LaButti K."/>
            <person name="Lipzen A."/>
            <person name="Andreopoulos W."/>
            <person name="Pangilinan J."/>
            <person name="Riley R."/>
            <person name="Hundley H."/>
            <person name="Na H."/>
            <person name="Barry K."/>
            <person name="Grigoriev I.V."/>
            <person name="Stajich J.E."/>
            <person name="Kennedy P.G."/>
        </authorList>
    </citation>
    <scope>NUCLEOTIDE SEQUENCE</scope>
    <source>
        <strain evidence="2">MN1</strain>
    </source>
</reference>